<feature type="domain" description="ABC transmembrane type-1" evidence="8">
    <location>
        <begin position="70"/>
        <end position="282"/>
    </location>
</feature>
<keyword evidence="5 7" id="KW-1133">Transmembrane helix</keyword>
<evidence type="ECO:0000256" key="7">
    <source>
        <dbReference type="RuleBase" id="RU363032"/>
    </source>
</evidence>
<dbReference type="PANTHER" id="PTHR30193">
    <property type="entry name" value="ABC TRANSPORTER PERMEASE PROTEIN"/>
    <property type="match status" value="1"/>
</dbReference>
<dbReference type="PANTHER" id="PTHR30193:SF37">
    <property type="entry name" value="INNER MEMBRANE ABC TRANSPORTER PERMEASE PROTEIN YCJO"/>
    <property type="match status" value="1"/>
</dbReference>
<dbReference type="Proteomes" id="UP000019151">
    <property type="component" value="Plasmid 2"/>
</dbReference>
<evidence type="ECO:0000259" key="8">
    <source>
        <dbReference type="PROSITE" id="PS50928"/>
    </source>
</evidence>
<evidence type="ECO:0000313" key="10">
    <source>
        <dbReference type="Proteomes" id="UP000019151"/>
    </source>
</evidence>
<dbReference type="FunCoup" id="W0RTM1">
    <property type="interactions" value="76"/>
</dbReference>
<feature type="transmembrane region" description="Helical" evidence="7">
    <location>
        <begin position="107"/>
        <end position="127"/>
    </location>
</feature>
<feature type="transmembrane region" description="Helical" evidence="7">
    <location>
        <begin position="261"/>
        <end position="281"/>
    </location>
</feature>
<dbReference type="eggNOG" id="COG1175">
    <property type="taxonomic scope" value="Bacteria"/>
</dbReference>
<reference evidence="9 10" key="1">
    <citation type="journal article" date="2014" name="Genome Announc.">
        <title>Genome Sequence and Methylome of Soil Bacterium Gemmatirosa kalamazoonensis KBS708T, a Member of the Rarely Cultivated Gemmatimonadetes Phylum.</title>
        <authorList>
            <person name="Debruyn J.M."/>
            <person name="Radosevich M."/>
            <person name="Wommack K.E."/>
            <person name="Polson S.W."/>
            <person name="Hauser L.J."/>
            <person name="Fawaz M.N."/>
            <person name="Korlach J."/>
            <person name="Tsai Y.C."/>
        </authorList>
    </citation>
    <scope>NUCLEOTIDE SEQUENCE [LARGE SCALE GENOMIC DNA]</scope>
    <source>
        <strain evidence="9 10">KBS708</strain>
        <plasmid evidence="10">Plasmid 2</plasmid>
    </source>
</reference>
<evidence type="ECO:0000256" key="4">
    <source>
        <dbReference type="ARBA" id="ARBA00022692"/>
    </source>
</evidence>
<keyword evidence="4 7" id="KW-0812">Transmembrane</keyword>
<dbReference type="Gene3D" id="1.10.3720.10">
    <property type="entry name" value="MetI-like"/>
    <property type="match status" value="1"/>
</dbReference>
<organism evidence="9 10">
    <name type="scientific">Gemmatirosa kalamazoonensis</name>
    <dbReference type="NCBI Taxonomy" id="861299"/>
    <lineage>
        <taxon>Bacteria</taxon>
        <taxon>Pseudomonadati</taxon>
        <taxon>Gemmatimonadota</taxon>
        <taxon>Gemmatimonadia</taxon>
        <taxon>Gemmatimonadales</taxon>
        <taxon>Gemmatimonadaceae</taxon>
        <taxon>Gemmatirosa</taxon>
    </lineage>
</organism>
<dbReference type="PROSITE" id="PS50928">
    <property type="entry name" value="ABC_TM1"/>
    <property type="match status" value="1"/>
</dbReference>
<dbReference type="AlphaFoldDB" id="W0RTM1"/>
<gene>
    <name evidence="9" type="ORF">J421_6262</name>
</gene>
<dbReference type="InParanoid" id="W0RTM1"/>
<evidence type="ECO:0000313" key="9">
    <source>
        <dbReference type="EMBL" id="AHG93797.1"/>
    </source>
</evidence>
<keyword evidence="6 7" id="KW-0472">Membrane</keyword>
<dbReference type="GO" id="GO:0005886">
    <property type="term" value="C:plasma membrane"/>
    <property type="evidence" value="ECO:0007669"/>
    <property type="project" value="UniProtKB-SubCell"/>
</dbReference>
<dbReference type="Pfam" id="PF00528">
    <property type="entry name" value="BPD_transp_1"/>
    <property type="match status" value="1"/>
</dbReference>
<keyword evidence="9" id="KW-0614">Plasmid</keyword>
<feature type="transmembrane region" description="Helical" evidence="7">
    <location>
        <begin position="156"/>
        <end position="178"/>
    </location>
</feature>
<comment type="subcellular location">
    <subcellularLocation>
        <location evidence="1 7">Cell membrane</location>
        <topology evidence="1 7">Multi-pass membrane protein</topology>
    </subcellularLocation>
</comment>
<dbReference type="InterPro" id="IPR051393">
    <property type="entry name" value="ABC_transporter_permease"/>
</dbReference>
<keyword evidence="3" id="KW-1003">Cell membrane</keyword>
<dbReference type="InterPro" id="IPR000515">
    <property type="entry name" value="MetI-like"/>
</dbReference>
<geneLocation type="plasmid" evidence="9 10">
    <name>2</name>
</geneLocation>
<keyword evidence="2 7" id="KW-0813">Transport</keyword>
<evidence type="ECO:0000256" key="5">
    <source>
        <dbReference type="ARBA" id="ARBA00022989"/>
    </source>
</evidence>
<name>W0RTM1_9BACT</name>
<proteinExistence type="inferred from homology"/>
<dbReference type="GO" id="GO:0055085">
    <property type="term" value="P:transmembrane transport"/>
    <property type="evidence" value="ECO:0007669"/>
    <property type="project" value="InterPro"/>
</dbReference>
<dbReference type="EMBL" id="CP007130">
    <property type="protein sequence ID" value="AHG93797.1"/>
    <property type="molecule type" value="Genomic_DNA"/>
</dbReference>
<keyword evidence="10" id="KW-1185">Reference proteome</keyword>
<evidence type="ECO:0000256" key="1">
    <source>
        <dbReference type="ARBA" id="ARBA00004651"/>
    </source>
</evidence>
<dbReference type="HOGENOM" id="CLU_016047_0_2_0"/>
<dbReference type="KEGG" id="gba:J421_6262"/>
<feature type="transmembrane region" description="Helical" evidence="7">
    <location>
        <begin position="74"/>
        <end position="95"/>
    </location>
</feature>
<dbReference type="SUPFAM" id="SSF161098">
    <property type="entry name" value="MetI-like"/>
    <property type="match status" value="1"/>
</dbReference>
<evidence type="ECO:0000256" key="3">
    <source>
        <dbReference type="ARBA" id="ARBA00022475"/>
    </source>
</evidence>
<evidence type="ECO:0000256" key="6">
    <source>
        <dbReference type="ARBA" id="ARBA00023136"/>
    </source>
</evidence>
<protein>
    <submittedName>
        <fullName evidence="9">ABC-type transporter, integral membrane subunit</fullName>
    </submittedName>
</protein>
<feature type="transmembrane region" description="Helical" evidence="7">
    <location>
        <begin position="209"/>
        <end position="230"/>
    </location>
</feature>
<dbReference type="CDD" id="cd06261">
    <property type="entry name" value="TM_PBP2"/>
    <property type="match status" value="1"/>
</dbReference>
<comment type="similarity">
    <text evidence="7">Belongs to the binding-protein-dependent transport system permease family.</text>
</comment>
<accession>W0RTM1</accession>
<dbReference type="RefSeq" id="WP_236646386.1">
    <property type="nucleotide sequence ID" value="NZ_CP007130.1"/>
</dbReference>
<sequence>MRVERAGAESRAGWLLTAPYALFLLTFAAYPVVFALALVLLRWDLVTPPTFAGLDNVRHLATDGRFWQAVGNTFVFLAIHVPLQIVVALGLALALDRPLALRAFWRAAFFLPVVISGAVVAILWNALYATDVGLINELLARVGLAPVPWLTSPATAMPAIAAMVTWKNVGFYVIIYLAGLQYVPRSCQEAIALDGATAWQRFRYLTLPLLLPQTLLVVTLSTINGFQLFIEPYVMTGGGPLRRTYSIVLYLYTNAFSYQKMGYAATIGVALAAMIGIVVAIQRRVLGADRS</sequence>
<feature type="transmembrane region" description="Helical" evidence="7">
    <location>
        <begin position="12"/>
        <end position="41"/>
    </location>
</feature>
<evidence type="ECO:0000256" key="2">
    <source>
        <dbReference type="ARBA" id="ARBA00022448"/>
    </source>
</evidence>
<dbReference type="InterPro" id="IPR035906">
    <property type="entry name" value="MetI-like_sf"/>
</dbReference>